<dbReference type="InterPro" id="IPR050273">
    <property type="entry name" value="GppA/Ppx_hydrolase"/>
</dbReference>
<evidence type="ECO:0000313" key="8">
    <source>
        <dbReference type="EMBL" id="PIT13845.1"/>
    </source>
</evidence>
<dbReference type="PANTHER" id="PTHR30005:SF0">
    <property type="entry name" value="RETROGRADE REGULATION PROTEIN 2"/>
    <property type="match status" value="1"/>
</dbReference>
<evidence type="ECO:0000256" key="3">
    <source>
        <dbReference type="ARBA" id="ARBA00020416"/>
    </source>
</evidence>
<dbReference type="FunFam" id="3.30.420.40:FF:000023">
    <property type="entry name" value="Guanosine-5'-triphosphate,3'-diphosphate pyrophosphatase"/>
    <property type="match status" value="1"/>
</dbReference>
<comment type="catalytic activity">
    <reaction evidence="5">
        <text>[phosphate](n) + H2O = [phosphate](n-1) + phosphate + H(+)</text>
        <dbReference type="Rhea" id="RHEA:21528"/>
        <dbReference type="Rhea" id="RHEA-COMP:9859"/>
        <dbReference type="Rhea" id="RHEA-COMP:14279"/>
        <dbReference type="ChEBI" id="CHEBI:15377"/>
        <dbReference type="ChEBI" id="CHEBI:15378"/>
        <dbReference type="ChEBI" id="CHEBI:16838"/>
        <dbReference type="ChEBI" id="CHEBI:43474"/>
        <dbReference type="EC" id="3.6.1.11"/>
    </reaction>
</comment>
<dbReference type="Gene3D" id="1.10.3210.10">
    <property type="entry name" value="Hypothetical protein af1432"/>
    <property type="match status" value="1"/>
</dbReference>
<sequence length="499" mass="55601">MTAQDMLATVDLGSNSFRLQICHNQNGHLQVVDSIKEMVRLAAGLDEQKKLDQASQQRALNCLARFGERLRGFEPDHVRVVATNTFRVAKNISQFIPQAEEKLGFPIDIIAGREEARLIYTGVVHTLPPKGENMLVIDIGGGSTEFVIGHELQPAITESLSLGCVSYSMRFFPRGKINNKNFQAAVNNARAEIQRISVALKNIGWDYAIGTSGSARSIRDVIAAGDESIDAITAAQMHKIANRIITAGSTKKAKLEGLKSDRMEVFAGGLAVMIAAFAELNISEMTVTDAALRDGVFYDMIGRQLGDDMRNQTIADFQKRYHVDTIQAQRVASLAQMIFNHLTSAITPVHLEQWQQYVRWAAQLHEIGLDISHTGFHKHAAYILDQADMPGFSRKEQHILATMVLGQRGDLRKIAEFTQQEMLWLGILSLRLAALFCRARQDIQIPVNHCDIHYHKGDKQLIISISAEWLKHNPLTASALLQESALWHKIDLQLEIKAI</sequence>
<dbReference type="GO" id="GO:0004309">
    <property type="term" value="F:exopolyphosphatase activity"/>
    <property type="evidence" value="ECO:0007669"/>
    <property type="project" value="UniProtKB-EC"/>
</dbReference>
<evidence type="ECO:0000259" key="7">
    <source>
        <dbReference type="Pfam" id="PF21447"/>
    </source>
</evidence>
<accession>A0A2N9WSK6</accession>
<dbReference type="RefSeq" id="WP_100113916.1">
    <property type="nucleotide sequence ID" value="NZ_MDVB01000091.1"/>
</dbReference>
<gene>
    <name evidence="8" type="ORF">BGI32_08550</name>
</gene>
<dbReference type="SUPFAM" id="SSF109604">
    <property type="entry name" value="HD-domain/PDEase-like"/>
    <property type="match status" value="1"/>
</dbReference>
<evidence type="ECO:0000256" key="1">
    <source>
        <dbReference type="ARBA" id="ARBA00007125"/>
    </source>
</evidence>
<dbReference type="Proteomes" id="UP000231293">
    <property type="component" value="Unassembled WGS sequence"/>
</dbReference>
<evidence type="ECO:0000256" key="5">
    <source>
        <dbReference type="ARBA" id="ARBA00047607"/>
    </source>
</evidence>
<dbReference type="PANTHER" id="PTHR30005">
    <property type="entry name" value="EXOPOLYPHOSPHATASE"/>
    <property type="match status" value="1"/>
</dbReference>
<organism evidence="8 9">
    <name type="scientific">Snodgrassella alvi</name>
    <dbReference type="NCBI Taxonomy" id="1196083"/>
    <lineage>
        <taxon>Bacteria</taxon>
        <taxon>Pseudomonadati</taxon>
        <taxon>Pseudomonadota</taxon>
        <taxon>Betaproteobacteria</taxon>
        <taxon>Neisseriales</taxon>
        <taxon>Neisseriaceae</taxon>
        <taxon>Snodgrassella</taxon>
    </lineage>
</organism>
<evidence type="ECO:0000256" key="2">
    <source>
        <dbReference type="ARBA" id="ARBA00012451"/>
    </source>
</evidence>
<evidence type="ECO:0000259" key="6">
    <source>
        <dbReference type="Pfam" id="PF02541"/>
    </source>
</evidence>
<dbReference type="GO" id="GO:0006793">
    <property type="term" value="P:phosphorus metabolic process"/>
    <property type="evidence" value="ECO:0007669"/>
    <property type="project" value="InterPro"/>
</dbReference>
<keyword evidence="4" id="KW-0378">Hydrolase</keyword>
<feature type="domain" description="Ppx/GppA phosphatase C-terminal" evidence="7">
    <location>
        <begin position="310"/>
        <end position="483"/>
    </location>
</feature>
<dbReference type="EMBL" id="MDVB01000091">
    <property type="protein sequence ID" value="PIT13845.1"/>
    <property type="molecule type" value="Genomic_DNA"/>
</dbReference>
<evidence type="ECO:0000256" key="4">
    <source>
        <dbReference type="ARBA" id="ARBA00022801"/>
    </source>
</evidence>
<evidence type="ECO:0000313" key="9">
    <source>
        <dbReference type="Proteomes" id="UP000231293"/>
    </source>
</evidence>
<dbReference type="InterPro" id="IPR003695">
    <property type="entry name" value="Ppx_GppA_N"/>
</dbReference>
<dbReference type="CDD" id="cd24053">
    <property type="entry name" value="ASKHA_NBD_EcPPX-GppA-like"/>
    <property type="match status" value="1"/>
</dbReference>
<dbReference type="AlphaFoldDB" id="A0A2N9WSK6"/>
<comment type="similarity">
    <text evidence="1">Belongs to the GppA/Ppx family.</text>
</comment>
<dbReference type="InterPro" id="IPR022371">
    <property type="entry name" value="Exopolyphosphatase"/>
</dbReference>
<reference evidence="8 9" key="1">
    <citation type="journal article" date="2017" name="MBio">
        <title>Type VI secretion-mediated competition in the bee gut microbiome.</title>
        <authorList>
            <person name="Steele M.I."/>
            <person name="Kwong W.K."/>
            <person name="Powell J.E."/>
            <person name="Whiteley M."/>
            <person name="Moran N.A."/>
        </authorList>
    </citation>
    <scope>NUCLEOTIDE SEQUENCE [LARGE SCALE GENOMIC DNA]</scope>
    <source>
        <strain evidence="8 9">App2-2</strain>
    </source>
</reference>
<dbReference type="Gene3D" id="3.30.420.150">
    <property type="entry name" value="Exopolyphosphatase. Domain 2"/>
    <property type="match status" value="1"/>
</dbReference>
<dbReference type="InterPro" id="IPR030673">
    <property type="entry name" value="PyroPPase_GppA_Ppx"/>
</dbReference>
<dbReference type="Pfam" id="PF02541">
    <property type="entry name" value="Ppx-GppA"/>
    <property type="match status" value="1"/>
</dbReference>
<dbReference type="Pfam" id="PF21447">
    <property type="entry name" value="Ppx-GppA_III"/>
    <property type="match status" value="1"/>
</dbReference>
<dbReference type="InterPro" id="IPR043129">
    <property type="entry name" value="ATPase_NBD"/>
</dbReference>
<dbReference type="EC" id="3.6.1.11" evidence="2"/>
<protein>
    <recommendedName>
        <fullName evidence="3">Exopolyphosphatase</fullName>
        <ecNumber evidence="2">3.6.1.11</ecNumber>
    </recommendedName>
</protein>
<name>A0A2N9WSK6_9NEIS</name>
<comment type="caution">
    <text evidence="8">The sequence shown here is derived from an EMBL/GenBank/DDBJ whole genome shotgun (WGS) entry which is preliminary data.</text>
</comment>
<feature type="domain" description="Ppx/GppA phosphatase N-terminal" evidence="6">
    <location>
        <begin position="21"/>
        <end position="302"/>
    </location>
</feature>
<dbReference type="FunFam" id="3.30.420.150:FF:000001">
    <property type="entry name" value="Guanosine-5'-triphosphate,3'-diphosphate pyrophosphatase"/>
    <property type="match status" value="1"/>
</dbReference>
<dbReference type="InterPro" id="IPR048950">
    <property type="entry name" value="Ppx_GppA_C"/>
</dbReference>
<dbReference type="Gene3D" id="3.30.420.40">
    <property type="match status" value="1"/>
</dbReference>
<proteinExistence type="inferred from homology"/>
<dbReference type="SUPFAM" id="SSF53067">
    <property type="entry name" value="Actin-like ATPase domain"/>
    <property type="match status" value="2"/>
</dbReference>
<dbReference type="NCBIfam" id="TIGR03706">
    <property type="entry name" value="exo_poly_only"/>
    <property type="match status" value="1"/>
</dbReference>
<dbReference type="PIRSF" id="PIRSF001267">
    <property type="entry name" value="Pyrophosphatase_GppA_Ppx"/>
    <property type="match status" value="1"/>
</dbReference>